<organism evidence="1 2">
    <name type="scientific">Clostridium porci</name>
    <dbReference type="NCBI Taxonomy" id="2605778"/>
    <lineage>
        <taxon>Bacteria</taxon>
        <taxon>Bacillati</taxon>
        <taxon>Bacillota</taxon>
        <taxon>Clostridia</taxon>
        <taxon>Eubacteriales</taxon>
        <taxon>Clostridiaceae</taxon>
        <taxon>Clostridium</taxon>
    </lineage>
</organism>
<proteinExistence type="predicted"/>
<evidence type="ECO:0000313" key="1">
    <source>
        <dbReference type="EMBL" id="MSS37847.1"/>
    </source>
</evidence>
<dbReference type="RefSeq" id="WP_154473292.1">
    <property type="nucleotide sequence ID" value="NZ_VUMD01000015.1"/>
</dbReference>
<evidence type="ECO:0000313" key="2">
    <source>
        <dbReference type="Proteomes" id="UP000429958"/>
    </source>
</evidence>
<reference evidence="1 2" key="1">
    <citation type="submission" date="2019-08" db="EMBL/GenBank/DDBJ databases">
        <title>In-depth cultivation of the pig gut microbiome towards novel bacterial diversity and tailored functional studies.</title>
        <authorList>
            <person name="Wylensek D."/>
            <person name="Hitch T.C.A."/>
            <person name="Clavel T."/>
        </authorList>
    </citation>
    <scope>NUCLEOTIDE SEQUENCE [LARGE SCALE GENOMIC DNA]</scope>
    <source>
        <strain evidence="1 2">WCA-389-WT-23D1</strain>
    </source>
</reference>
<gene>
    <name evidence="1" type="ORF">FYJ39_15070</name>
</gene>
<accession>A0A7X2NMW9</accession>
<dbReference type="AlphaFoldDB" id="A0A7X2NMW9"/>
<dbReference type="EMBL" id="VUMD01000015">
    <property type="protein sequence ID" value="MSS37847.1"/>
    <property type="molecule type" value="Genomic_DNA"/>
</dbReference>
<name>A0A7X2NMW9_9CLOT</name>
<sequence length="200" mass="24039">MLLDDLRGWSDADWDINRQQYHQDYPEYRIVAGESSEGFDYISYFYDDERMLYADLKLDYLTTTLYETELWYMDLGRCIIPKPEKSYIIGRWMYYYFLKDSINGKLLGLFTNGKYICTDRKGLVIPILIFENEDEKTSFEEFFLRFDESVAVDIKNRIQENGIMKHIVQKEESEGKLEIRVTDIAFSYAVYQRWVKENLE</sequence>
<comment type="caution">
    <text evidence="1">The sequence shown here is derived from an EMBL/GenBank/DDBJ whole genome shotgun (WGS) entry which is preliminary data.</text>
</comment>
<protein>
    <submittedName>
        <fullName evidence="1">Uncharacterized protein</fullName>
    </submittedName>
</protein>
<dbReference type="Proteomes" id="UP000429958">
    <property type="component" value="Unassembled WGS sequence"/>
</dbReference>
<keyword evidence="2" id="KW-1185">Reference proteome</keyword>